<dbReference type="PROSITE" id="PS50011">
    <property type="entry name" value="PROTEIN_KINASE_DOM"/>
    <property type="match status" value="1"/>
</dbReference>
<dbReference type="GO" id="GO:0004672">
    <property type="term" value="F:protein kinase activity"/>
    <property type="evidence" value="ECO:0007669"/>
    <property type="project" value="InterPro"/>
</dbReference>
<accession>E8N530</accession>
<protein>
    <recommendedName>
        <fullName evidence="3">Protein kinase domain-containing protein</fullName>
    </recommendedName>
</protein>
<evidence type="ECO:0000313" key="5">
    <source>
        <dbReference type="Proteomes" id="UP000008922"/>
    </source>
</evidence>
<dbReference type="Gene3D" id="2.130.10.10">
    <property type="entry name" value="YVTN repeat-like/Quinoprotein amine dehydrogenase"/>
    <property type="match status" value="1"/>
</dbReference>
<dbReference type="STRING" id="926569.ANT_15160"/>
<dbReference type="InterPro" id="IPR017441">
    <property type="entry name" value="Protein_kinase_ATP_BS"/>
</dbReference>
<dbReference type="InterPro" id="IPR011009">
    <property type="entry name" value="Kinase-like_dom_sf"/>
</dbReference>
<dbReference type="SMART" id="SM00564">
    <property type="entry name" value="PQQ"/>
    <property type="match status" value="7"/>
</dbReference>
<dbReference type="Gene3D" id="1.10.510.10">
    <property type="entry name" value="Transferase(Phosphotransferase) domain 1"/>
    <property type="match status" value="1"/>
</dbReference>
<proteinExistence type="predicted"/>
<dbReference type="Pfam" id="PF00069">
    <property type="entry name" value="Pkinase"/>
    <property type="match status" value="1"/>
</dbReference>
<evidence type="ECO:0000256" key="1">
    <source>
        <dbReference type="PROSITE-ProRule" id="PRU10141"/>
    </source>
</evidence>
<dbReference type="EMBL" id="AP012029">
    <property type="protein sequence ID" value="BAJ63544.1"/>
    <property type="molecule type" value="Genomic_DNA"/>
</dbReference>
<keyword evidence="5" id="KW-1185">Reference proteome</keyword>
<gene>
    <name evidence="4" type="ordered locus">ANT_15160</name>
</gene>
<dbReference type="Gene3D" id="2.40.10.480">
    <property type="match status" value="1"/>
</dbReference>
<dbReference type="Pfam" id="PF13570">
    <property type="entry name" value="Beta-prop_ACSF4"/>
    <property type="match status" value="1"/>
</dbReference>
<dbReference type="InterPro" id="IPR002372">
    <property type="entry name" value="PQQ_rpt_dom"/>
</dbReference>
<dbReference type="SUPFAM" id="SSF50998">
    <property type="entry name" value="Quinoprotein alcohol dehydrogenase-like"/>
    <property type="match status" value="2"/>
</dbReference>
<feature type="domain" description="Protein kinase" evidence="3">
    <location>
        <begin position="34"/>
        <end position="289"/>
    </location>
</feature>
<dbReference type="PROSITE" id="PS00107">
    <property type="entry name" value="PROTEIN_KINASE_ATP"/>
    <property type="match status" value="1"/>
</dbReference>
<dbReference type="Gene3D" id="2.40.128.630">
    <property type="match status" value="1"/>
</dbReference>
<organism evidence="4 5">
    <name type="scientific">Anaerolinea thermophila (strain DSM 14523 / JCM 11388 / NBRC 100420 / UNI-1)</name>
    <dbReference type="NCBI Taxonomy" id="926569"/>
    <lineage>
        <taxon>Bacteria</taxon>
        <taxon>Bacillati</taxon>
        <taxon>Chloroflexota</taxon>
        <taxon>Anaerolineae</taxon>
        <taxon>Anaerolineales</taxon>
        <taxon>Anaerolineaceae</taxon>
        <taxon>Anaerolinea</taxon>
    </lineage>
</organism>
<keyword evidence="1" id="KW-0067">ATP-binding</keyword>
<reference evidence="4 5" key="1">
    <citation type="submission" date="2010-12" db="EMBL/GenBank/DDBJ databases">
        <title>Whole genome sequence of Anaerolinea thermophila UNI-1.</title>
        <authorList>
            <person name="Narita-Yamada S."/>
            <person name="Kishi E."/>
            <person name="Watanabe Y."/>
            <person name="Takasaki K."/>
            <person name="Ankai A."/>
            <person name="Oguchi A."/>
            <person name="Fukui S."/>
            <person name="Takahashi M."/>
            <person name="Yashiro I."/>
            <person name="Hosoyama A."/>
            <person name="Sekiguchi Y."/>
            <person name="Hanada S."/>
            <person name="Fujita N."/>
        </authorList>
    </citation>
    <scope>NUCLEOTIDE SEQUENCE [LARGE SCALE GENOMIC DNA]</scope>
    <source>
        <strain evidence="5">DSM 14523 / JCM 11388 / NBRC 100420 / UNI-1</strain>
    </source>
</reference>
<feature type="binding site" evidence="1">
    <location>
        <position position="66"/>
    </location>
    <ligand>
        <name>ATP</name>
        <dbReference type="ChEBI" id="CHEBI:30616"/>
    </ligand>
</feature>
<dbReference type="InterPro" id="IPR052091">
    <property type="entry name" value="Beta-ala_Activ/Resist"/>
</dbReference>
<sequence>MDSVEAHRITQSFSPGQGGQETQLQPGSMLANRYLIQEVIGIGGMGSVYRARDLHFPNVVKLVAVKEMINQARDSQIRQTIVQNFEREANILATLNHPSIPRIFDYFTHDERSYLVLEYINGKDLEEILSESPGPLPEDRVVAWAIELCDVLAYLHNHKPEPIIFRDMKPSNVMVNQDGHIVLIDFGIAKMFRAGQKGTMIGTEGYSPPEQYRGEATPLADIYALGATLHHLLTKRDPRIETPFTFNERPVRKFNPSVSPELEAIINTAVQYNPQDRFQSAEEMKEALLNAARKTGVLSRIATKSLLISSEENTKPLWTFECEDEIRGGPAFENGLIYVGSYDNNLYAVDATDGKFVWKFPTEGGIVTRPAFGEGLVIFGSEDHRIYALNSRSGKIAWTYPTEGPARGSPKIAEGHAFVGSDDGFLYAINLTSSRLVWKYDTGGPVRSTPFIANDLIFFGSETGDLFCMDFRGAVKWRFKAKRAIYSSPLVVKGSLFFTSLDSILYSVDARTGWAIWRFRMGKGSVSSPCNVENYIIVGSADGFIYCVDGGTSKEIWRFKTDHQVSGSPLVYRDSVYCGAADGNLYCLEYRTGRLRWKFSTGGAITSAPIVYNDILYVGSADHILYALIP</sequence>
<evidence type="ECO:0000256" key="2">
    <source>
        <dbReference type="SAM" id="MobiDB-lite"/>
    </source>
</evidence>
<dbReference type="PANTHER" id="PTHR44394">
    <property type="entry name" value="BETA-ALANINE-ACTIVATING ENZYME"/>
    <property type="match status" value="1"/>
</dbReference>
<dbReference type="GO" id="GO:0043041">
    <property type="term" value="P:amino acid activation for nonribosomal peptide biosynthetic process"/>
    <property type="evidence" value="ECO:0007669"/>
    <property type="project" value="TreeGrafter"/>
</dbReference>
<evidence type="ECO:0000259" key="3">
    <source>
        <dbReference type="PROSITE" id="PS50011"/>
    </source>
</evidence>
<feature type="compositionally biased region" description="Polar residues" evidence="2">
    <location>
        <begin position="9"/>
        <end position="24"/>
    </location>
</feature>
<dbReference type="KEGG" id="atm:ANT_15160"/>
<dbReference type="SMART" id="SM00220">
    <property type="entry name" value="S_TKc"/>
    <property type="match status" value="1"/>
</dbReference>
<dbReference type="HOGENOM" id="CLU_020359_0_0_0"/>
<dbReference type="SUPFAM" id="SSF56112">
    <property type="entry name" value="Protein kinase-like (PK-like)"/>
    <property type="match status" value="1"/>
</dbReference>
<dbReference type="CDD" id="cd14014">
    <property type="entry name" value="STKc_PknB_like"/>
    <property type="match status" value="1"/>
</dbReference>
<dbReference type="InParanoid" id="E8N530"/>
<dbReference type="Proteomes" id="UP000008922">
    <property type="component" value="Chromosome"/>
</dbReference>
<dbReference type="AlphaFoldDB" id="E8N530"/>
<dbReference type="eggNOG" id="COG0515">
    <property type="taxonomic scope" value="Bacteria"/>
</dbReference>
<dbReference type="InterPro" id="IPR000719">
    <property type="entry name" value="Prot_kinase_dom"/>
</dbReference>
<dbReference type="GO" id="GO:0005524">
    <property type="term" value="F:ATP binding"/>
    <property type="evidence" value="ECO:0007669"/>
    <property type="project" value="UniProtKB-UniRule"/>
</dbReference>
<dbReference type="InterPro" id="IPR018391">
    <property type="entry name" value="PQQ_b-propeller_rpt"/>
</dbReference>
<feature type="region of interest" description="Disordered" evidence="2">
    <location>
        <begin position="1"/>
        <end position="24"/>
    </location>
</feature>
<dbReference type="eggNOG" id="COG1520">
    <property type="taxonomic scope" value="Bacteria"/>
</dbReference>
<evidence type="ECO:0000313" key="4">
    <source>
        <dbReference type="EMBL" id="BAJ63544.1"/>
    </source>
</evidence>
<name>E8N530_ANATU</name>
<dbReference type="PANTHER" id="PTHR44394:SF1">
    <property type="entry name" value="BETA-ALANINE-ACTIVATING ENZYME"/>
    <property type="match status" value="1"/>
</dbReference>
<dbReference type="InterPro" id="IPR015943">
    <property type="entry name" value="WD40/YVTN_repeat-like_dom_sf"/>
</dbReference>
<keyword evidence="1" id="KW-0547">Nucleotide-binding</keyword>
<dbReference type="InterPro" id="IPR011047">
    <property type="entry name" value="Quinoprotein_ADH-like_sf"/>
</dbReference>
<dbReference type="Gene3D" id="3.30.200.20">
    <property type="entry name" value="Phosphorylase Kinase, domain 1"/>
    <property type="match status" value="1"/>
</dbReference>